<keyword evidence="4 6" id="KW-0472">Membrane</keyword>
<evidence type="ECO:0000313" key="8">
    <source>
        <dbReference type="Proteomes" id="UP000809789"/>
    </source>
</evidence>
<feature type="compositionally biased region" description="Basic and acidic residues" evidence="5">
    <location>
        <begin position="301"/>
        <end position="318"/>
    </location>
</feature>
<keyword evidence="3 6" id="KW-1133">Transmembrane helix</keyword>
<evidence type="ECO:0000256" key="4">
    <source>
        <dbReference type="ARBA" id="ARBA00023136"/>
    </source>
</evidence>
<dbReference type="PANTHER" id="PTHR15549:SF26">
    <property type="entry name" value="AXIAL BUDDING PATTERN PROTEIN 2-RELATED"/>
    <property type="match status" value="1"/>
</dbReference>
<evidence type="ECO:0000256" key="5">
    <source>
        <dbReference type="SAM" id="MobiDB-lite"/>
    </source>
</evidence>
<evidence type="ECO:0000256" key="2">
    <source>
        <dbReference type="ARBA" id="ARBA00022692"/>
    </source>
</evidence>
<keyword evidence="2 6" id="KW-0812">Transmembrane</keyword>
<keyword evidence="8" id="KW-1185">Reference proteome</keyword>
<evidence type="ECO:0000256" key="1">
    <source>
        <dbReference type="ARBA" id="ARBA00004167"/>
    </source>
</evidence>
<evidence type="ECO:0000256" key="6">
    <source>
        <dbReference type="SAM" id="Phobius"/>
    </source>
</evidence>
<accession>A0A8K0PBT9</accession>
<feature type="region of interest" description="Disordered" evidence="5">
    <location>
        <begin position="291"/>
        <end position="422"/>
    </location>
</feature>
<dbReference type="InterPro" id="IPR051694">
    <property type="entry name" value="Immunoregulatory_rcpt-like"/>
</dbReference>
<evidence type="ECO:0000256" key="3">
    <source>
        <dbReference type="ARBA" id="ARBA00022989"/>
    </source>
</evidence>
<sequence>MAESNPISSASTRLTSTTTVMSTLFMTQTITIPNPNGTSLSTTMIATGTNTIELRPTQTALPPAYHMDPNAKDVIAPGPVSNRAAIAGGVTGSLAAVAAVGIVAFLFWKRRRTRECKESNMSFTGKFLSFNSRRSDDGEEVRQGKGIHAQEVYRQEGPPQLRPIVISHTPIIEDSLIRMSLAHWDRPFAREDQDPFRDPEKQTGHLRVTNPDIYISRASTCSESAHVTTPGGFLSRQKSALAAALTSFRSSSQLSLPAHTPSDTQSPLIYEHLSRDLRMPPAALVASSMLRPKTSTSSDMLHARRLSDPFLDPRDIPPRRPPASRILSDPPAVSHIRHVQSRTPSYNDRPQTYLSSRAVENKSAPSSTSSGDRRGDRTSHVTERSDPFEFDTTVDGYSPPSSGSNWVRHGSSRGSPADVGRM</sequence>
<organism evidence="7 8">
    <name type="scientific">Elsinoe batatas</name>
    <dbReference type="NCBI Taxonomy" id="2601811"/>
    <lineage>
        <taxon>Eukaryota</taxon>
        <taxon>Fungi</taxon>
        <taxon>Dikarya</taxon>
        <taxon>Ascomycota</taxon>
        <taxon>Pezizomycotina</taxon>
        <taxon>Dothideomycetes</taxon>
        <taxon>Dothideomycetidae</taxon>
        <taxon>Myriangiales</taxon>
        <taxon>Elsinoaceae</taxon>
        <taxon>Elsinoe</taxon>
    </lineage>
</organism>
<feature type="compositionally biased region" description="Polar residues" evidence="5">
    <location>
        <begin position="341"/>
        <end position="355"/>
    </location>
</feature>
<protein>
    <submittedName>
        <fullName evidence="7">Uncharacterized protein</fullName>
    </submittedName>
</protein>
<dbReference type="PANTHER" id="PTHR15549">
    <property type="entry name" value="PAIRED IMMUNOGLOBULIN-LIKE TYPE 2 RECEPTOR"/>
    <property type="match status" value="1"/>
</dbReference>
<evidence type="ECO:0000313" key="7">
    <source>
        <dbReference type="EMBL" id="KAG8623776.1"/>
    </source>
</evidence>
<comment type="subcellular location">
    <subcellularLocation>
        <location evidence="1">Membrane</location>
        <topology evidence="1">Single-pass membrane protein</topology>
    </subcellularLocation>
</comment>
<dbReference type="OrthoDB" id="3893240at2759"/>
<feature type="transmembrane region" description="Helical" evidence="6">
    <location>
        <begin position="84"/>
        <end position="108"/>
    </location>
</feature>
<dbReference type="GO" id="GO:0016020">
    <property type="term" value="C:membrane"/>
    <property type="evidence" value="ECO:0007669"/>
    <property type="project" value="UniProtKB-SubCell"/>
</dbReference>
<reference evidence="7" key="1">
    <citation type="submission" date="2021-07" db="EMBL/GenBank/DDBJ databases">
        <title>Elsinoe batatas strain:CRI-CJ2 Genome sequencing and assembly.</title>
        <authorList>
            <person name="Huang L."/>
        </authorList>
    </citation>
    <scope>NUCLEOTIDE SEQUENCE</scope>
    <source>
        <strain evidence="7">CRI-CJ2</strain>
    </source>
</reference>
<gene>
    <name evidence="7" type="ORF">KVT40_008752</name>
</gene>
<dbReference type="Proteomes" id="UP000809789">
    <property type="component" value="Unassembled WGS sequence"/>
</dbReference>
<name>A0A8K0PBT9_9PEZI</name>
<dbReference type="EMBL" id="JAESVG020000010">
    <property type="protein sequence ID" value="KAG8623776.1"/>
    <property type="molecule type" value="Genomic_DNA"/>
</dbReference>
<dbReference type="GO" id="GO:0071944">
    <property type="term" value="C:cell periphery"/>
    <property type="evidence" value="ECO:0007669"/>
    <property type="project" value="UniProtKB-ARBA"/>
</dbReference>
<feature type="compositionally biased region" description="Basic and acidic residues" evidence="5">
    <location>
        <begin position="371"/>
        <end position="387"/>
    </location>
</feature>
<comment type="caution">
    <text evidence="7">The sequence shown here is derived from an EMBL/GenBank/DDBJ whole genome shotgun (WGS) entry which is preliminary data.</text>
</comment>
<proteinExistence type="predicted"/>
<dbReference type="AlphaFoldDB" id="A0A8K0PBT9"/>